<comment type="caution">
    <text evidence="3">The sequence shown here is derived from an EMBL/GenBank/DDBJ whole genome shotgun (WGS) entry which is preliminary data.</text>
</comment>
<evidence type="ECO:0000256" key="1">
    <source>
        <dbReference type="SAM" id="SignalP"/>
    </source>
</evidence>
<evidence type="ECO:0000259" key="2">
    <source>
        <dbReference type="Pfam" id="PF19573"/>
    </source>
</evidence>
<protein>
    <recommendedName>
        <fullName evidence="2">DUF6089 domain-containing protein</fullName>
    </recommendedName>
</protein>
<gene>
    <name evidence="3" type="ORF">FAM09_02035</name>
</gene>
<feature type="chain" id="PRO_5020866072" description="DUF6089 domain-containing protein" evidence="1">
    <location>
        <begin position="28"/>
        <end position="318"/>
    </location>
</feature>
<dbReference type="Gene3D" id="2.40.160.20">
    <property type="match status" value="1"/>
</dbReference>
<organism evidence="3 4">
    <name type="scientific">Niastella caeni</name>
    <dbReference type="NCBI Taxonomy" id="2569763"/>
    <lineage>
        <taxon>Bacteria</taxon>
        <taxon>Pseudomonadati</taxon>
        <taxon>Bacteroidota</taxon>
        <taxon>Chitinophagia</taxon>
        <taxon>Chitinophagales</taxon>
        <taxon>Chitinophagaceae</taxon>
        <taxon>Niastella</taxon>
    </lineage>
</organism>
<dbReference type="Pfam" id="PF19573">
    <property type="entry name" value="DUF6089"/>
    <property type="match status" value="1"/>
</dbReference>
<keyword evidence="1" id="KW-0732">Signal</keyword>
<dbReference type="RefSeq" id="WP_136575409.1">
    <property type="nucleotide sequence ID" value="NZ_STFF01000001.1"/>
</dbReference>
<proteinExistence type="predicted"/>
<feature type="signal peptide" evidence="1">
    <location>
        <begin position="1"/>
        <end position="27"/>
    </location>
</feature>
<sequence length="318" mass="35088">MKQILHSVWRCSLLLLVGAGTCISSFGQYTESSSVIEVGISVGPSNFLGDLGGNAGRGTKFIKDNNFPMTKFIFGAYLTYQPNEWLGFRLALNRGTLGGDDAIIKGKGGLEEARKYRNSNFRSRITEGMVLAEFYPTVFLENDPSDVFGRLRPYLVGGVGFFHFNPQGTDPLTKEWVDLKPLHTEGQGFAEYPGRKEYKLTQLNIPLGFGAKYFLSESVNVSLEILHRTTFTDYIDDVSTTYIDPATFYAHLPLAQAQLAARMANKSGNYGATTPYAVGSKRGTATNNDAYFSMNVKLGFRLGRGNSYGSSTRCPVRF</sequence>
<feature type="domain" description="DUF6089" evidence="2">
    <location>
        <begin position="30"/>
        <end position="166"/>
    </location>
</feature>
<dbReference type="AlphaFoldDB" id="A0A4S8HYU4"/>
<name>A0A4S8HYU4_9BACT</name>
<keyword evidence="4" id="KW-1185">Reference proteome</keyword>
<dbReference type="InterPro" id="IPR045743">
    <property type="entry name" value="DUF6089"/>
</dbReference>
<reference evidence="3 4" key="1">
    <citation type="submission" date="2019-04" db="EMBL/GenBank/DDBJ databases">
        <title>Niastella caeni sp. nov., isolated from activated sludge.</title>
        <authorList>
            <person name="Sheng M."/>
        </authorList>
    </citation>
    <scope>NUCLEOTIDE SEQUENCE [LARGE SCALE GENOMIC DNA]</scope>
    <source>
        <strain evidence="3 4">HX-2-15</strain>
    </source>
</reference>
<dbReference type="EMBL" id="STFF01000001">
    <property type="protein sequence ID" value="THU40917.1"/>
    <property type="molecule type" value="Genomic_DNA"/>
</dbReference>
<dbReference type="InterPro" id="IPR011250">
    <property type="entry name" value="OMP/PagP_B-barrel"/>
</dbReference>
<dbReference type="OrthoDB" id="654178at2"/>
<evidence type="ECO:0000313" key="3">
    <source>
        <dbReference type="EMBL" id="THU40917.1"/>
    </source>
</evidence>
<dbReference type="SUPFAM" id="SSF56925">
    <property type="entry name" value="OMPA-like"/>
    <property type="match status" value="1"/>
</dbReference>
<dbReference type="Proteomes" id="UP000306918">
    <property type="component" value="Unassembled WGS sequence"/>
</dbReference>
<evidence type="ECO:0000313" key="4">
    <source>
        <dbReference type="Proteomes" id="UP000306918"/>
    </source>
</evidence>
<accession>A0A4S8HYU4</accession>